<evidence type="ECO:0000256" key="10">
    <source>
        <dbReference type="ARBA" id="ARBA00023065"/>
    </source>
</evidence>
<dbReference type="GO" id="GO:0005886">
    <property type="term" value="C:plasma membrane"/>
    <property type="evidence" value="ECO:0007669"/>
    <property type="project" value="UniProtKB-SubCell"/>
</dbReference>
<comment type="function">
    <text evidence="1">Efflux system for nickel and cobalt.</text>
</comment>
<protein>
    <recommendedName>
        <fullName evidence="14">Nickel/cobalt efflux system</fullName>
    </recommendedName>
</protein>
<keyword evidence="6" id="KW-1003">Cell membrane</keyword>
<evidence type="ECO:0000313" key="15">
    <source>
        <dbReference type="EMBL" id="ROW62544.1"/>
    </source>
</evidence>
<comment type="caution">
    <text evidence="15">The sequence shown here is derived from an EMBL/GenBank/DDBJ whole genome shotgun (WGS) entry which is preliminary data.</text>
</comment>
<evidence type="ECO:0000256" key="6">
    <source>
        <dbReference type="ARBA" id="ARBA00022475"/>
    </source>
</evidence>
<evidence type="ECO:0000256" key="8">
    <source>
        <dbReference type="ARBA" id="ARBA00022692"/>
    </source>
</evidence>
<organism evidence="15 16">
    <name type="scientific">Cronobacter malonaticus</name>
    <dbReference type="NCBI Taxonomy" id="413503"/>
    <lineage>
        <taxon>Bacteria</taxon>
        <taxon>Pseudomonadati</taxon>
        <taxon>Pseudomonadota</taxon>
        <taxon>Gammaproteobacteria</taxon>
        <taxon>Enterobacterales</taxon>
        <taxon>Enterobacteriaceae</taxon>
        <taxon>Cronobacter</taxon>
    </lineage>
</organism>
<keyword evidence="9 14" id="KW-1133">Transmembrane helix</keyword>
<feature type="transmembrane region" description="Helical" evidence="14">
    <location>
        <begin position="15"/>
        <end position="41"/>
    </location>
</feature>
<evidence type="ECO:0000256" key="4">
    <source>
        <dbReference type="ARBA" id="ARBA00022426"/>
    </source>
</evidence>
<sequence>MSTVILNRRWQRPGALLLTLFALGVAFFFYSHWGAFLQWAFSLQITLHRYLVLYLLQLNNHQYTGGLWLISGAFIYGVLHAIGPGHGKFIVSAYLATHRENLFAARLVPLAGSLMQGVSAIAFVFILAVGFNLASGDLSQSRWYLEKVSALLIGAFGLFLILRAARSLLAPRLKVHSLTPAQSHPENCSCGHHGVGRENHGGDWRTRLGVIAAIGARPCSGAIMIMLFANALGMASWGMVVVMTMALGTALSIMALSLGVQYARRTTIRLFGTPATPVQAQRIAALLRIAGGLALLLFAAVLFLTVIPVSPNGDYIAAGC</sequence>
<feature type="transmembrane region" description="Helical" evidence="14">
    <location>
        <begin position="283"/>
        <end position="307"/>
    </location>
</feature>
<evidence type="ECO:0000256" key="11">
    <source>
        <dbReference type="ARBA" id="ARBA00023112"/>
    </source>
</evidence>
<dbReference type="PANTHER" id="PTHR40659:SF1">
    <property type="entry name" value="NICKEL_COBALT EFFLUX SYSTEM RCNA"/>
    <property type="match status" value="1"/>
</dbReference>
<evidence type="ECO:0000256" key="12">
    <source>
        <dbReference type="ARBA" id="ARBA00023136"/>
    </source>
</evidence>
<evidence type="ECO:0000256" key="1">
    <source>
        <dbReference type="ARBA" id="ARBA00002510"/>
    </source>
</evidence>
<evidence type="ECO:0000313" key="16">
    <source>
        <dbReference type="Proteomes" id="UP000285793"/>
    </source>
</evidence>
<dbReference type="EMBL" id="PQJL01000006">
    <property type="protein sequence ID" value="ROW62544.1"/>
    <property type="molecule type" value="Genomic_DNA"/>
</dbReference>
<comment type="subcellular location">
    <subcellularLocation>
        <location evidence="2 14">Cell membrane</location>
        <topology evidence="2 14">Multi-pass membrane protein</topology>
    </subcellularLocation>
</comment>
<feature type="transmembrane region" description="Helical" evidence="14">
    <location>
        <begin position="103"/>
        <end position="128"/>
    </location>
</feature>
<name>A0A423XZT9_9ENTR</name>
<dbReference type="AlphaFoldDB" id="A0A423XZT9"/>
<dbReference type="InterPro" id="IPR011541">
    <property type="entry name" value="Ni/Co_transpt_high_affinity"/>
</dbReference>
<evidence type="ECO:0000256" key="7">
    <source>
        <dbReference type="ARBA" id="ARBA00022596"/>
    </source>
</evidence>
<keyword evidence="4" id="KW-0171">Cobalt transport</keyword>
<dbReference type="PANTHER" id="PTHR40659">
    <property type="entry name" value="NICKEL/COBALT EFFLUX SYSTEM RCNA"/>
    <property type="match status" value="1"/>
</dbReference>
<evidence type="ECO:0000256" key="14">
    <source>
        <dbReference type="RuleBase" id="RU362101"/>
    </source>
</evidence>
<dbReference type="InterPro" id="IPR051224">
    <property type="entry name" value="NiCoT_RcnA"/>
</dbReference>
<dbReference type="Proteomes" id="UP000285793">
    <property type="component" value="Unassembled WGS sequence"/>
</dbReference>
<keyword evidence="13" id="KW-0170">Cobalt</keyword>
<evidence type="ECO:0000256" key="13">
    <source>
        <dbReference type="ARBA" id="ARBA00023285"/>
    </source>
</evidence>
<keyword evidence="11" id="KW-0921">Nickel transport</keyword>
<feature type="transmembrane region" description="Helical" evidence="14">
    <location>
        <begin position="61"/>
        <end position="82"/>
    </location>
</feature>
<keyword evidence="8 14" id="KW-0812">Transmembrane</keyword>
<comment type="similarity">
    <text evidence="3">Belongs to the NiCoT transporter (TC 2.A.52) family. RcnA subfamily.</text>
</comment>
<keyword evidence="5 14" id="KW-0813">Transport</keyword>
<keyword evidence="7" id="KW-0533">Nickel</keyword>
<dbReference type="GO" id="GO:0006824">
    <property type="term" value="P:cobalt ion transport"/>
    <property type="evidence" value="ECO:0007669"/>
    <property type="project" value="UniProtKB-KW"/>
</dbReference>
<evidence type="ECO:0000256" key="2">
    <source>
        <dbReference type="ARBA" id="ARBA00004651"/>
    </source>
</evidence>
<dbReference type="GO" id="GO:0015099">
    <property type="term" value="F:nickel cation transmembrane transporter activity"/>
    <property type="evidence" value="ECO:0007669"/>
    <property type="project" value="UniProtKB-UniRule"/>
</dbReference>
<dbReference type="Pfam" id="PF03824">
    <property type="entry name" value="NicO"/>
    <property type="match status" value="1"/>
</dbReference>
<proteinExistence type="inferred from homology"/>
<dbReference type="GO" id="GO:0046583">
    <property type="term" value="F:monoatomic cation efflux transmembrane transporter activity"/>
    <property type="evidence" value="ECO:0007669"/>
    <property type="project" value="TreeGrafter"/>
</dbReference>
<feature type="transmembrane region" description="Helical" evidence="14">
    <location>
        <begin position="235"/>
        <end position="262"/>
    </location>
</feature>
<accession>A0A423XZT9</accession>
<dbReference type="GO" id="GO:0032025">
    <property type="term" value="P:response to cobalt ion"/>
    <property type="evidence" value="ECO:0007669"/>
    <property type="project" value="TreeGrafter"/>
</dbReference>
<keyword evidence="12 14" id="KW-0472">Membrane</keyword>
<keyword evidence="10" id="KW-0406">Ion transport</keyword>
<evidence type="ECO:0000256" key="5">
    <source>
        <dbReference type="ARBA" id="ARBA00022448"/>
    </source>
</evidence>
<dbReference type="RefSeq" id="WP_123948314.1">
    <property type="nucleotide sequence ID" value="NZ_PQJL01000006.1"/>
</dbReference>
<reference evidence="15 16" key="1">
    <citation type="journal article" date="2018" name="Front. Microbiol.">
        <title>An Investigation of an Acute Gastroenteritis Outbreak: Cronobacter sakazakii, a Potential Cause of Food-Borne Illness.</title>
        <authorList>
            <person name="Yong W."/>
            <person name="Guo B."/>
            <person name="Shi X."/>
            <person name="Cheng T."/>
            <person name="Chen M."/>
            <person name="Jiang X."/>
            <person name="Ye Y."/>
            <person name="Wang J."/>
            <person name="Xie G."/>
            <person name="Ding J."/>
        </authorList>
    </citation>
    <scope>NUCLEOTIDE SEQUENCE [LARGE SCALE GENOMIC DNA]</scope>
    <source>
        <strain evidence="15 16">S1</strain>
    </source>
</reference>
<dbReference type="GO" id="GO:0010045">
    <property type="term" value="P:response to nickel cation"/>
    <property type="evidence" value="ECO:0007669"/>
    <property type="project" value="TreeGrafter"/>
</dbReference>
<evidence type="ECO:0000256" key="9">
    <source>
        <dbReference type="ARBA" id="ARBA00022989"/>
    </source>
</evidence>
<evidence type="ECO:0000256" key="3">
    <source>
        <dbReference type="ARBA" id="ARBA00010428"/>
    </source>
</evidence>
<feature type="transmembrane region" description="Helical" evidence="14">
    <location>
        <begin position="208"/>
        <end position="229"/>
    </location>
</feature>
<gene>
    <name evidence="15" type="ORF">C3E80_08480</name>
</gene>
<feature type="transmembrane region" description="Helical" evidence="14">
    <location>
        <begin position="148"/>
        <end position="165"/>
    </location>
</feature>